<organism evidence="8 9">
    <name type="scientific">Tessaracoccus lubricantis</name>
    <dbReference type="NCBI Taxonomy" id="545543"/>
    <lineage>
        <taxon>Bacteria</taxon>
        <taxon>Bacillati</taxon>
        <taxon>Actinomycetota</taxon>
        <taxon>Actinomycetes</taxon>
        <taxon>Propionibacteriales</taxon>
        <taxon>Propionibacteriaceae</taxon>
        <taxon>Tessaracoccus</taxon>
    </lineage>
</organism>
<keyword evidence="4 6" id="KW-1133">Transmembrane helix</keyword>
<name>A0ABP9FJS5_9ACTN</name>
<reference evidence="9" key="1">
    <citation type="journal article" date="2019" name="Int. J. Syst. Evol. Microbiol.">
        <title>The Global Catalogue of Microorganisms (GCM) 10K type strain sequencing project: providing services to taxonomists for standard genome sequencing and annotation.</title>
        <authorList>
            <consortium name="The Broad Institute Genomics Platform"/>
            <consortium name="The Broad Institute Genome Sequencing Center for Infectious Disease"/>
            <person name="Wu L."/>
            <person name="Ma J."/>
        </authorList>
    </citation>
    <scope>NUCLEOTIDE SEQUENCE [LARGE SCALE GENOMIC DNA]</scope>
    <source>
        <strain evidence="9">JCM 19125</strain>
    </source>
</reference>
<keyword evidence="5 6" id="KW-0472">Membrane</keyword>
<keyword evidence="3 6" id="KW-0812">Transmembrane</keyword>
<comment type="caution">
    <text evidence="8">The sequence shown here is derived from an EMBL/GenBank/DDBJ whole genome shotgun (WGS) entry which is preliminary data.</text>
</comment>
<dbReference type="Gene3D" id="1.20.81.30">
    <property type="entry name" value="Type II secretion system (T2SS), domain F"/>
    <property type="match status" value="1"/>
</dbReference>
<feature type="transmembrane region" description="Helical" evidence="6">
    <location>
        <begin position="283"/>
        <end position="303"/>
    </location>
</feature>
<feature type="transmembrane region" description="Helical" evidence="6">
    <location>
        <begin position="86"/>
        <end position="103"/>
    </location>
</feature>
<dbReference type="Pfam" id="PF00482">
    <property type="entry name" value="T2SSF"/>
    <property type="match status" value="1"/>
</dbReference>
<gene>
    <name evidence="8" type="ORF">GCM10025789_14520</name>
</gene>
<dbReference type="PANTHER" id="PTHR35007:SF1">
    <property type="entry name" value="PILUS ASSEMBLY PROTEIN"/>
    <property type="match status" value="1"/>
</dbReference>
<protein>
    <recommendedName>
        <fullName evidence="7">Type II secretion system protein GspF domain-containing protein</fullName>
    </recommendedName>
</protein>
<evidence type="ECO:0000313" key="8">
    <source>
        <dbReference type="EMBL" id="GAA4897673.1"/>
    </source>
</evidence>
<evidence type="ECO:0000256" key="5">
    <source>
        <dbReference type="ARBA" id="ARBA00023136"/>
    </source>
</evidence>
<sequence length="311" mass="33156">MNPYVLVFVGGGFLTVAVVTFLVLYFTADRVVPMSRRRPADAVQSGLMPNAAKAASTAAGYALGGRAGALGEALLRAGIRTRPQDFLVLVVSGMVVGFAAGLILSGPLLAVLALLLVPLAAILVVRQKAARRRRQFSLQLEETLSTLSGSLRAGFSLPQACATVAAELDEPTSSEFTRVINESRLGRPFVEAMAEVAQRTQDEDFEWVVQAIAINREVGGNLADVLAGVGATIRERVQLKRQVEALAAEGKLSGLILSLLPIAVFFLLWIGNPEYIARFGESILGIGALVLGAILLMVGIFWLSRLVKIKF</sequence>
<evidence type="ECO:0000256" key="2">
    <source>
        <dbReference type="ARBA" id="ARBA00022475"/>
    </source>
</evidence>
<dbReference type="InterPro" id="IPR042094">
    <property type="entry name" value="T2SS_GspF_sf"/>
</dbReference>
<evidence type="ECO:0000259" key="7">
    <source>
        <dbReference type="Pfam" id="PF00482"/>
    </source>
</evidence>
<feature type="transmembrane region" description="Helical" evidence="6">
    <location>
        <begin position="252"/>
        <end position="271"/>
    </location>
</feature>
<dbReference type="EMBL" id="BAABLV010000020">
    <property type="protein sequence ID" value="GAA4897673.1"/>
    <property type="molecule type" value="Genomic_DNA"/>
</dbReference>
<evidence type="ECO:0000256" key="4">
    <source>
        <dbReference type="ARBA" id="ARBA00022989"/>
    </source>
</evidence>
<evidence type="ECO:0000256" key="6">
    <source>
        <dbReference type="SAM" id="Phobius"/>
    </source>
</evidence>
<evidence type="ECO:0000256" key="1">
    <source>
        <dbReference type="ARBA" id="ARBA00004651"/>
    </source>
</evidence>
<feature type="transmembrane region" description="Helical" evidence="6">
    <location>
        <begin position="6"/>
        <end position="28"/>
    </location>
</feature>
<accession>A0ABP9FJS5</accession>
<dbReference type="Proteomes" id="UP001501521">
    <property type="component" value="Unassembled WGS sequence"/>
</dbReference>
<dbReference type="PANTHER" id="PTHR35007">
    <property type="entry name" value="INTEGRAL MEMBRANE PROTEIN-RELATED"/>
    <property type="match status" value="1"/>
</dbReference>
<proteinExistence type="predicted"/>
<keyword evidence="2" id="KW-1003">Cell membrane</keyword>
<feature type="domain" description="Type II secretion system protein GspF" evidence="7">
    <location>
        <begin position="144"/>
        <end position="268"/>
    </location>
</feature>
<comment type="subcellular location">
    <subcellularLocation>
        <location evidence="1">Cell membrane</location>
        <topology evidence="1">Multi-pass membrane protein</topology>
    </subcellularLocation>
</comment>
<evidence type="ECO:0000256" key="3">
    <source>
        <dbReference type="ARBA" id="ARBA00022692"/>
    </source>
</evidence>
<evidence type="ECO:0000313" key="9">
    <source>
        <dbReference type="Proteomes" id="UP001501521"/>
    </source>
</evidence>
<dbReference type="RefSeq" id="WP_345581159.1">
    <property type="nucleotide sequence ID" value="NZ_BAABLV010000020.1"/>
</dbReference>
<dbReference type="InterPro" id="IPR018076">
    <property type="entry name" value="T2SS_GspF_dom"/>
</dbReference>
<keyword evidence="9" id="KW-1185">Reference proteome</keyword>
<feature type="transmembrane region" description="Helical" evidence="6">
    <location>
        <begin position="109"/>
        <end position="125"/>
    </location>
</feature>